<feature type="transmembrane region" description="Helical" evidence="9">
    <location>
        <begin position="372"/>
        <end position="397"/>
    </location>
</feature>
<feature type="transmembrane region" description="Helical" evidence="9">
    <location>
        <begin position="44"/>
        <end position="61"/>
    </location>
</feature>
<dbReference type="AlphaFoldDB" id="A0A0Q9YI95"/>
<evidence type="ECO:0000256" key="6">
    <source>
        <dbReference type="ARBA" id="ARBA00022927"/>
    </source>
</evidence>
<feature type="transmembrane region" description="Helical" evidence="9">
    <location>
        <begin position="240"/>
        <end position="263"/>
    </location>
</feature>
<dbReference type="Pfam" id="PF00528">
    <property type="entry name" value="BPD_transp_1"/>
    <property type="match status" value="1"/>
</dbReference>
<reference evidence="12" key="3">
    <citation type="submission" date="2021-06" db="EMBL/GenBank/DDBJ databases">
        <title>Genomic Description and Analysis of Intracellular Bacteria, Candidatus Berkiella cookevillensis and Candidatus Berkiella aquae.</title>
        <authorList>
            <person name="Kidane D.T."/>
            <person name="Mehari Y.T."/>
            <person name="Rice F.C."/>
            <person name="Arivett B.A."/>
            <person name="Farone A.L."/>
            <person name="Berk S.G."/>
            <person name="Farone M.B."/>
        </authorList>
    </citation>
    <scope>NUCLEOTIDE SEQUENCE</scope>
    <source>
        <strain evidence="12">HT99</strain>
    </source>
</reference>
<dbReference type="Gene3D" id="1.10.3720.10">
    <property type="entry name" value="MetI-like"/>
    <property type="match status" value="1"/>
</dbReference>
<protein>
    <submittedName>
        <fullName evidence="12">ABC transporter permease</fullName>
    </submittedName>
    <submittedName>
        <fullName evidence="11">Glutathione transport system permease protein GsiD</fullName>
    </submittedName>
</protein>
<reference evidence="11" key="1">
    <citation type="submission" date="2015-09" db="EMBL/GenBank/DDBJ databases">
        <title>Draft Genome Sequences of Two Novel Amoeba-resistant Intranuclear Bacteria, Candidatus Berkiella cookevillensis and Candidatus Berkiella aquae.</title>
        <authorList>
            <person name="Mehari Y.T."/>
            <person name="Arivett B.A."/>
            <person name="Farone A.L."/>
            <person name="Gunderson J.H."/>
            <person name="Farone M.B."/>
        </authorList>
    </citation>
    <scope>NUCLEOTIDE SEQUENCE [LARGE SCALE GENOMIC DNA]</scope>
    <source>
        <strain evidence="11">HT99</strain>
    </source>
</reference>
<evidence type="ECO:0000256" key="4">
    <source>
        <dbReference type="ARBA" id="ARBA00022692"/>
    </source>
</evidence>
<comment type="subcellular location">
    <subcellularLocation>
        <location evidence="1 9">Cell membrane</location>
        <topology evidence="1 9">Multi-pass membrane protein</topology>
    </subcellularLocation>
</comment>
<evidence type="ECO:0000313" key="13">
    <source>
        <dbReference type="Proteomes" id="UP000051497"/>
    </source>
</evidence>
<feature type="transmembrane region" description="Helical" evidence="9">
    <location>
        <begin position="275"/>
        <end position="296"/>
    </location>
</feature>
<dbReference type="EMBL" id="LKAJ02000001">
    <property type="protein sequence ID" value="MCS5711719.1"/>
    <property type="molecule type" value="Genomic_DNA"/>
</dbReference>
<organism evidence="11">
    <name type="scientific">Candidatus Berkiella aquae</name>
    <dbReference type="NCBI Taxonomy" id="295108"/>
    <lineage>
        <taxon>Bacteria</taxon>
        <taxon>Pseudomonadati</taxon>
        <taxon>Pseudomonadota</taxon>
        <taxon>Gammaproteobacteria</taxon>
        <taxon>Candidatus Berkiellales</taxon>
        <taxon>Candidatus Berkiellaceae</taxon>
        <taxon>Candidatus Berkiella</taxon>
    </lineage>
</organism>
<dbReference type="CDD" id="cd06261">
    <property type="entry name" value="TM_PBP2"/>
    <property type="match status" value="1"/>
</dbReference>
<evidence type="ECO:0000256" key="3">
    <source>
        <dbReference type="ARBA" id="ARBA00022475"/>
    </source>
</evidence>
<dbReference type="GO" id="GO:0005886">
    <property type="term" value="C:plasma membrane"/>
    <property type="evidence" value="ECO:0007669"/>
    <property type="project" value="UniProtKB-SubCell"/>
</dbReference>
<sequence>MNLVMLASDYLIFLLVIMGSILLIRAHQQNQLVGFVRKIFYRPLNLVAGIILITYILIGLLDSIHYRPNKSEDTQNGSIISVLDKMLKPISMQSERSFSAPFAIFAFTKETMKLPSGEVSRDYPRLTYAGTHLKDKTHHLSDIRQRLINIAVQNLIIWLVLSIMLLLYASVKHGISFEQMLCAVIRGKTIFPWRTLLLTMGVLSFLLIAIYSFIPFYHILGTNQVGEDVLYQSLKSIRTGLIIGTITTLVMLPFAILFGIMAGYFRGWVDDVIQYVYTTLSSIPGVLLIAAAVLTLQLVMDRHSDWFATAMQRSDIRLLALCAILGITSWTGLCRLLRGETLKISEMDYVKAAHSLGVKDFKIIFKHFLPNVVHIILITLTLDFSGLVLAEAVLSYVGVGVDPSSYSWGTMINSARLEMARVPVVWWSLTAAFVFMFTLVLAANIFSDAVRDAFDPHSELRGAR</sequence>
<dbReference type="PANTHER" id="PTHR43386">
    <property type="entry name" value="OLIGOPEPTIDE TRANSPORT SYSTEM PERMEASE PROTEIN APPC"/>
    <property type="match status" value="1"/>
</dbReference>
<keyword evidence="3" id="KW-1003">Cell membrane</keyword>
<dbReference type="GO" id="GO:0015031">
    <property type="term" value="P:protein transport"/>
    <property type="evidence" value="ECO:0007669"/>
    <property type="project" value="UniProtKB-KW"/>
</dbReference>
<dbReference type="EMBL" id="LKAJ01000012">
    <property type="protein sequence ID" value="KRG20411.1"/>
    <property type="molecule type" value="Genomic_DNA"/>
</dbReference>
<keyword evidence="13" id="KW-1185">Reference proteome</keyword>
<keyword evidence="4 9" id="KW-0812">Transmembrane</keyword>
<dbReference type="InterPro" id="IPR000515">
    <property type="entry name" value="MetI-like"/>
</dbReference>
<dbReference type="PANTHER" id="PTHR43386:SF24">
    <property type="entry name" value="OLIGOPEPTIDE TRANSPORT SYSTEM PERMEASE PROTEIN AMID"/>
    <property type="match status" value="1"/>
</dbReference>
<feature type="transmembrane region" description="Helical" evidence="9">
    <location>
        <begin position="316"/>
        <end position="337"/>
    </location>
</feature>
<dbReference type="PROSITE" id="PS50928">
    <property type="entry name" value="ABC_TM1"/>
    <property type="match status" value="1"/>
</dbReference>
<dbReference type="InterPro" id="IPR050366">
    <property type="entry name" value="BP-dependent_transpt_permease"/>
</dbReference>
<dbReference type="SUPFAM" id="SSF161098">
    <property type="entry name" value="MetI-like"/>
    <property type="match status" value="1"/>
</dbReference>
<dbReference type="STRING" id="295108.HT99x_02507"/>
<keyword evidence="2 9" id="KW-0813">Transport</keyword>
<feature type="domain" description="ABC transmembrane type-1" evidence="10">
    <location>
        <begin position="237"/>
        <end position="447"/>
    </location>
</feature>
<keyword evidence="8 9" id="KW-0472">Membrane</keyword>
<evidence type="ECO:0000256" key="9">
    <source>
        <dbReference type="RuleBase" id="RU363032"/>
    </source>
</evidence>
<feature type="transmembrane region" description="Helical" evidence="9">
    <location>
        <begin position="150"/>
        <end position="171"/>
    </location>
</feature>
<dbReference type="GO" id="GO:0015833">
    <property type="term" value="P:peptide transport"/>
    <property type="evidence" value="ECO:0007669"/>
    <property type="project" value="UniProtKB-KW"/>
</dbReference>
<dbReference type="PATRIC" id="fig|1590043.3.peg.2555"/>
<feature type="transmembrane region" description="Helical" evidence="9">
    <location>
        <begin position="6"/>
        <end position="24"/>
    </location>
</feature>
<keyword evidence="6" id="KW-0653">Protein transport</keyword>
<evidence type="ECO:0000313" key="11">
    <source>
        <dbReference type="EMBL" id="KRG20411.1"/>
    </source>
</evidence>
<reference evidence="12" key="2">
    <citation type="journal article" date="2016" name="Genome Announc.">
        <title>Draft Genome Sequences of Two Novel Amoeba-Resistant Intranuclear Bacteria, 'Candidatus Berkiella cookevillensis' and 'Candidatus Berkiella aquae'.</title>
        <authorList>
            <person name="Mehari Y.T."/>
            <person name="Arivett B.A."/>
            <person name="Farone A.L."/>
            <person name="Gunderson J.H."/>
            <person name="Farone M.B."/>
        </authorList>
    </citation>
    <scope>NUCLEOTIDE SEQUENCE</scope>
    <source>
        <strain evidence="12">HT99</strain>
    </source>
</reference>
<evidence type="ECO:0000256" key="8">
    <source>
        <dbReference type="ARBA" id="ARBA00023136"/>
    </source>
</evidence>
<evidence type="ECO:0000256" key="1">
    <source>
        <dbReference type="ARBA" id="ARBA00004651"/>
    </source>
</evidence>
<evidence type="ECO:0000256" key="5">
    <source>
        <dbReference type="ARBA" id="ARBA00022856"/>
    </source>
</evidence>
<dbReference type="GO" id="GO:0055085">
    <property type="term" value="P:transmembrane transport"/>
    <property type="evidence" value="ECO:0007669"/>
    <property type="project" value="InterPro"/>
</dbReference>
<comment type="similarity">
    <text evidence="9">Belongs to the binding-protein-dependent transport system permease family.</text>
</comment>
<evidence type="ECO:0000313" key="12">
    <source>
        <dbReference type="EMBL" id="MCS5711719.1"/>
    </source>
</evidence>
<dbReference type="Proteomes" id="UP000051497">
    <property type="component" value="Unassembled WGS sequence"/>
</dbReference>
<accession>A0A0Q9YI95</accession>
<gene>
    <name evidence="11" type="primary">gsiD</name>
    <name evidence="12" type="ORF">HT99x_009750</name>
    <name evidence="11" type="ORF">HT99x_02507</name>
</gene>
<feature type="transmembrane region" description="Helical" evidence="9">
    <location>
        <begin position="424"/>
        <end position="446"/>
    </location>
</feature>
<proteinExistence type="inferred from homology"/>
<evidence type="ECO:0000256" key="7">
    <source>
        <dbReference type="ARBA" id="ARBA00022989"/>
    </source>
</evidence>
<dbReference type="OrthoDB" id="9805884at2"/>
<keyword evidence="7 9" id="KW-1133">Transmembrane helix</keyword>
<evidence type="ECO:0000259" key="10">
    <source>
        <dbReference type="PROSITE" id="PS50928"/>
    </source>
</evidence>
<name>A0A0Q9YI95_9GAMM</name>
<dbReference type="InterPro" id="IPR035906">
    <property type="entry name" value="MetI-like_sf"/>
</dbReference>
<feature type="transmembrane region" description="Helical" evidence="9">
    <location>
        <begin position="196"/>
        <end position="220"/>
    </location>
</feature>
<keyword evidence="5" id="KW-0571">Peptide transport</keyword>
<evidence type="ECO:0000256" key="2">
    <source>
        <dbReference type="ARBA" id="ARBA00022448"/>
    </source>
</evidence>
<comment type="caution">
    <text evidence="11">The sequence shown here is derived from an EMBL/GenBank/DDBJ whole genome shotgun (WGS) entry which is preliminary data.</text>
</comment>